<dbReference type="EMBL" id="MU251865">
    <property type="protein sequence ID" value="KAG9228764.1"/>
    <property type="molecule type" value="Genomic_DNA"/>
</dbReference>
<dbReference type="InterPro" id="IPR001128">
    <property type="entry name" value="Cyt_P450"/>
</dbReference>
<dbReference type="GO" id="GO:0016705">
    <property type="term" value="F:oxidoreductase activity, acting on paired donors, with incorporation or reduction of molecular oxygen"/>
    <property type="evidence" value="ECO:0007669"/>
    <property type="project" value="InterPro"/>
</dbReference>
<dbReference type="OrthoDB" id="3945418at2759"/>
<feature type="non-terminal residue" evidence="1">
    <location>
        <position position="1"/>
    </location>
</feature>
<sequence>IRTRLLEELREDFTAKSRRPRLQDLEQLPFLKAVISESLQSTFGVASHAQRVAPDEVMR</sequence>
<gene>
    <name evidence="1" type="ORF">BJ875DRAFT_388752</name>
</gene>
<dbReference type="GO" id="GO:0020037">
    <property type="term" value="F:heme binding"/>
    <property type="evidence" value="ECO:0007669"/>
    <property type="project" value="InterPro"/>
</dbReference>
<keyword evidence="2" id="KW-1185">Reference proteome</keyword>
<dbReference type="Proteomes" id="UP000824998">
    <property type="component" value="Unassembled WGS sequence"/>
</dbReference>
<reference evidence="1" key="1">
    <citation type="journal article" date="2021" name="IMA Fungus">
        <title>Genomic characterization of three marine fungi, including Emericellopsis atlantica sp. nov. with signatures of a generalist lifestyle and marine biomass degradation.</title>
        <authorList>
            <person name="Hagestad O.C."/>
            <person name="Hou L."/>
            <person name="Andersen J.H."/>
            <person name="Hansen E.H."/>
            <person name="Altermark B."/>
            <person name="Li C."/>
            <person name="Kuhnert E."/>
            <person name="Cox R.J."/>
            <person name="Crous P.W."/>
            <person name="Spatafora J.W."/>
            <person name="Lail K."/>
            <person name="Amirebrahimi M."/>
            <person name="Lipzen A."/>
            <person name="Pangilinan J."/>
            <person name="Andreopoulos W."/>
            <person name="Hayes R.D."/>
            <person name="Ng V."/>
            <person name="Grigoriev I.V."/>
            <person name="Jackson S.A."/>
            <person name="Sutton T.D.S."/>
            <person name="Dobson A.D.W."/>
            <person name="Rama T."/>
        </authorList>
    </citation>
    <scope>NUCLEOTIDE SEQUENCE</scope>
    <source>
        <strain evidence="1">TRa018bII</strain>
    </source>
</reference>
<evidence type="ECO:0000313" key="1">
    <source>
        <dbReference type="EMBL" id="KAG9228764.1"/>
    </source>
</evidence>
<dbReference type="AlphaFoldDB" id="A0A9P8C009"/>
<evidence type="ECO:0000313" key="2">
    <source>
        <dbReference type="Proteomes" id="UP000824998"/>
    </source>
</evidence>
<organism evidence="1 2">
    <name type="scientific">Amylocarpus encephaloides</name>
    <dbReference type="NCBI Taxonomy" id="45428"/>
    <lineage>
        <taxon>Eukaryota</taxon>
        <taxon>Fungi</taxon>
        <taxon>Dikarya</taxon>
        <taxon>Ascomycota</taxon>
        <taxon>Pezizomycotina</taxon>
        <taxon>Leotiomycetes</taxon>
        <taxon>Helotiales</taxon>
        <taxon>Helotiales incertae sedis</taxon>
        <taxon>Amylocarpus</taxon>
    </lineage>
</organism>
<accession>A0A9P8C009</accession>
<dbReference type="GO" id="GO:0005506">
    <property type="term" value="F:iron ion binding"/>
    <property type="evidence" value="ECO:0007669"/>
    <property type="project" value="InterPro"/>
</dbReference>
<name>A0A9P8C009_9HELO</name>
<proteinExistence type="predicted"/>
<dbReference type="SUPFAM" id="SSF48264">
    <property type="entry name" value="Cytochrome P450"/>
    <property type="match status" value="1"/>
</dbReference>
<evidence type="ECO:0008006" key="3">
    <source>
        <dbReference type="Google" id="ProtNLM"/>
    </source>
</evidence>
<dbReference type="InterPro" id="IPR036396">
    <property type="entry name" value="Cyt_P450_sf"/>
</dbReference>
<protein>
    <recommendedName>
        <fullName evidence="3">Cytochrome P450</fullName>
    </recommendedName>
</protein>
<dbReference type="Pfam" id="PF00067">
    <property type="entry name" value="p450"/>
    <property type="match status" value="1"/>
</dbReference>
<dbReference type="Gene3D" id="1.10.630.10">
    <property type="entry name" value="Cytochrome P450"/>
    <property type="match status" value="1"/>
</dbReference>
<comment type="caution">
    <text evidence="1">The sequence shown here is derived from an EMBL/GenBank/DDBJ whole genome shotgun (WGS) entry which is preliminary data.</text>
</comment>
<dbReference type="GO" id="GO:0004497">
    <property type="term" value="F:monooxygenase activity"/>
    <property type="evidence" value="ECO:0007669"/>
    <property type="project" value="InterPro"/>
</dbReference>